<reference evidence="3" key="1">
    <citation type="submission" date="2023-07" db="EMBL/GenBank/DDBJ databases">
        <title>draft genome sequence of fig (Ficus carica).</title>
        <authorList>
            <person name="Takahashi T."/>
            <person name="Nishimura K."/>
        </authorList>
    </citation>
    <scope>NUCLEOTIDE SEQUENCE</scope>
</reference>
<comment type="caution">
    <text evidence="3">The sequence shown here is derived from an EMBL/GenBank/DDBJ whole genome shotgun (WGS) entry which is preliminary data.</text>
</comment>
<dbReference type="EMBL" id="BTGU01003688">
    <property type="protein sequence ID" value="GMN35431.1"/>
    <property type="molecule type" value="Genomic_DNA"/>
</dbReference>
<keyword evidence="4" id="KW-1185">Reference proteome</keyword>
<feature type="region of interest" description="Disordered" evidence="1">
    <location>
        <begin position="31"/>
        <end position="84"/>
    </location>
</feature>
<gene>
    <name evidence="2" type="ORF">TIFTF001_045015</name>
    <name evidence="3" type="ORF">TIFTF001_045017</name>
</gene>
<evidence type="ECO:0000256" key="1">
    <source>
        <dbReference type="SAM" id="MobiDB-lite"/>
    </source>
</evidence>
<protein>
    <submittedName>
        <fullName evidence="3">Uncharacterized protein</fullName>
    </submittedName>
</protein>
<feature type="compositionally biased region" description="Low complexity" evidence="1">
    <location>
        <begin position="70"/>
        <end position="84"/>
    </location>
</feature>
<name>A0AA88A137_FICCA</name>
<evidence type="ECO:0000313" key="4">
    <source>
        <dbReference type="Proteomes" id="UP001187192"/>
    </source>
</evidence>
<dbReference type="Proteomes" id="UP001187192">
    <property type="component" value="Unassembled WGS sequence"/>
</dbReference>
<sequence>MLKLMVVKREVEEAKTVVAVFVAGAIKLHSSNPRAPQSLIPPSAFRQPKLSRRQNLPPPPPPGLSSQSTSLVSVNISPPSVPSKPHVPLLVHSCWSLWPRPSVMGLVGVLPPLSPPL</sequence>
<dbReference type="EMBL" id="BTGU01003687">
    <property type="protein sequence ID" value="GMN35420.1"/>
    <property type="molecule type" value="Genomic_DNA"/>
</dbReference>
<dbReference type="AlphaFoldDB" id="A0AA88A137"/>
<proteinExistence type="predicted"/>
<accession>A0AA88A137</accession>
<evidence type="ECO:0000313" key="2">
    <source>
        <dbReference type="EMBL" id="GMN35420.1"/>
    </source>
</evidence>
<evidence type="ECO:0000313" key="3">
    <source>
        <dbReference type="EMBL" id="GMN35431.1"/>
    </source>
</evidence>
<organism evidence="3 4">
    <name type="scientific">Ficus carica</name>
    <name type="common">Common fig</name>
    <dbReference type="NCBI Taxonomy" id="3494"/>
    <lineage>
        <taxon>Eukaryota</taxon>
        <taxon>Viridiplantae</taxon>
        <taxon>Streptophyta</taxon>
        <taxon>Embryophyta</taxon>
        <taxon>Tracheophyta</taxon>
        <taxon>Spermatophyta</taxon>
        <taxon>Magnoliopsida</taxon>
        <taxon>eudicotyledons</taxon>
        <taxon>Gunneridae</taxon>
        <taxon>Pentapetalae</taxon>
        <taxon>rosids</taxon>
        <taxon>fabids</taxon>
        <taxon>Rosales</taxon>
        <taxon>Moraceae</taxon>
        <taxon>Ficeae</taxon>
        <taxon>Ficus</taxon>
    </lineage>
</organism>